<gene>
    <name evidence="1" type="ORF">TVY486_0500330</name>
</gene>
<organism evidence="1">
    <name type="scientific">Trypanosoma vivax (strain Y486)</name>
    <dbReference type="NCBI Taxonomy" id="1055687"/>
    <lineage>
        <taxon>Eukaryota</taxon>
        <taxon>Discoba</taxon>
        <taxon>Euglenozoa</taxon>
        <taxon>Kinetoplastea</taxon>
        <taxon>Metakinetoplastina</taxon>
        <taxon>Trypanosomatida</taxon>
        <taxon>Trypanosomatidae</taxon>
        <taxon>Trypanosoma</taxon>
        <taxon>Duttonella</taxon>
    </lineage>
</organism>
<protein>
    <submittedName>
        <fullName evidence="1">Uncharacterized protein</fullName>
    </submittedName>
</protein>
<dbReference type="EMBL" id="HE573021">
    <property type="protein sequence ID" value="CCC47823.1"/>
    <property type="molecule type" value="Genomic_DNA"/>
</dbReference>
<accession>G0TV57</accession>
<sequence>MCFPKPTLRRDVMVCKQAKRPCTHITAGLLSRQLLFSFRSFKTLAYGPFDLHAHLPSHPVFDTPHRGYMLHPFSVALLYASTLISSSFYECIGKLLKLITLGMGKQQENRK</sequence>
<dbReference type="AlphaFoldDB" id="G0TV57"/>
<reference evidence="1" key="1">
    <citation type="journal article" date="2012" name="Proc. Natl. Acad. Sci. U.S.A.">
        <title>Antigenic diversity is generated by distinct evolutionary mechanisms in African trypanosome species.</title>
        <authorList>
            <person name="Jackson A.P."/>
            <person name="Berry A."/>
            <person name="Aslett M."/>
            <person name="Allison H.C."/>
            <person name="Burton P."/>
            <person name="Vavrova-Anderson J."/>
            <person name="Brown R."/>
            <person name="Browne H."/>
            <person name="Corton N."/>
            <person name="Hauser H."/>
            <person name="Gamble J."/>
            <person name="Gilderthorp R."/>
            <person name="Marcello L."/>
            <person name="McQuillan J."/>
            <person name="Otto T.D."/>
            <person name="Quail M.A."/>
            <person name="Sanders M.J."/>
            <person name="van Tonder A."/>
            <person name="Ginger M.L."/>
            <person name="Field M.C."/>
            <person name="Barry J.D."/>
            <person name="Hertz-Fowler C."/>
            <person name="Berriman M."/>
        </authorList>
    </citation>
    <scope>NUCLEOTIDE SEQUENCE</scope>
    <source>
        <strain evidence="1">Y486</strain>
    </source>
</reference>
<proteinExistence type="predicted"/>
<name>G0TV57_TRYVY</name>
<evidence type="ECO:0000313" key="1">
    <source>
        <dbReference type="EMBL" id="CCC47823.1"/>
    </source>
</evidence>